<comment type="caution">
    <text evidence="1">The sequence shown here is derived from an EMBL/GenBank/DDBJ whole genome shotgun (WGS) entry which is preliminary data.</text>
</comment>
<organism evidence="1 2">
    <name type="scientific">Symbiodinium microadriaticum</name>
    <name type="common">Dinoflagellate</name>
    <name type="synonym">Zooxanthella microadriatica</name>
    <dbReference type="NCBI Taxonomy" id="2951"/>
    <lineage>
        <taxon>Eukaryota</taxon>
        <taxon>Sar</taxon>
        <taxon>Alveolata</taxon>
        <taxon>Dinophyceae</taxon>
        <taxon>Suessiales</taxon>
        <taxon>Symbiodiniaceae</taxon>
        <taxon>Symbiodinium</taxon>
    </lineage>
</organism>
<name>A0A1Q9EHR5_SYMMI</name>
<protein>
    <submittedName>
        <fullName evidence="1">Uncharacterized protein</fullName>
    </submittedName>
</protein>
<keyword evidence="2" id="KW-1185">Reference proteome</keyword>
<dbReference type="AlphaFoldDB" id="A0A1Q9EHR5"/>
<dbReference type="Proteomes" id="UP000186817">
    <property type="component" value="Unassembled WGS sequence"/>
</dbReference>
<dbReference type="OrthoDB" id="446039at2759"/>
<reference evidence="1 2" key="1">
    <citation type="submission" date="2016-02" db="EMBL/GenBank/DDBJ databases">
        <title>Genome analysis of coral dinoflagellate symbionts highlights evolutionary adaptations to a symbiotic lifestyle.</title>
        <authorList>
            <person name="Aranda M."/>
            <person name="Li Y."/>
            <person name="Liew Y.J."/>
            <person name="Baumgarten S."/>
            <person name="Simakov O."/>
            <person name="Wilson M."/>
            <person name="Piel J."/>
            <person name="Ashoor H."/>
            <person name="Bougouffa S."/>
            <person name="Bajic V.B."/>
            <person name="Ryu T."/>
            <person name="Ravasi T."/>
            <person name="Bayer T."/>
            <person name="Micklem G."/>
            <person name="Kim H."/>
            <person name="Bhak J."/>
            <person name="Lajeunesse T.C."/>
            <person name="Voolstra C.R."/>
        </authorList>
    </citation>
    <scope>NUCLEOTIDE SEQUENCE [LARGE SCALE GENOMIC DNA]</scope>
    <source>
        <strain evidence="1 2">CCMP2467</strain>
    </source>
</reference>
<proteinExistence type="predicted"/>
<accession>A0A1Q9EHR5</accession>
<evidence type="ECO:0000313" key="2">
    <source>
        <dbReference type="Proteomes" id="UP000186817"/>
    </source>
</evidence>
<dbReference type="EMBL" id="LSRX01000148">
    <property type="protein sequence ID" value="OLQ06976.1"/>
    <property type="molecule type" value="Genomic_DNA"/>
</dbReference>
<evidence type="ECO:0000313" key="1">
    <source>
        <dbReference type="EMBL" id="OLQ06976.1"/>
    </source>
</evidence>
<gene>
    <name evidence="1" type="ORF">AK812_SmicGene9633</name>
</gene>
<sequence length="335" mass="37070">MSLTACRALKDWPGCHTCHVDSMLTSGKIGDGSQHFWGCVWVLLTCVVDSASVSGALVDVVRSGCRMEGHAMPTVASSENKGNRAHILQYEQLLSIQQDQCLPHLGLSGPHALAMERKDAEVAHLKVRLAALEARSSVFAESWTSAFGQGHLAPQDAVATAVQTKDEECALMMAAKHKETRSRRGPRLEARHHYLEAIRQVDLMLLRVSMEDRKQSRTPPMYVKKTSSLDITFQWYVDLASQVDITGKLKGFRVCLVAIPEKQKLAGHTDSVAAMFCGSGRIRAAAAQASITEQQVLENEIQQNTADKRWHQREWFGPLLAITGQELHRQGPLLR</sequence>